<keyword evidence="1" id="KW-0805">Transcription regulation</keyword>
<feature type="domain" description="HTH crp-type" evidence="6">
    <location>
        <begin position="149"/>
        <end position="218"/>
    </location>
</feature>
<evidence type="ECO:0000313" key="7">
    <source>
        <dbReference type="EMBL" id="KOY14417.1"/>
    </source>
</evidence>
<dbReference type="InterPro" id="IPR050397">
    <property type="entry name" value="Env_Response_Regulators"/>
</dbReference>
<protein>
    <submittedName>
        <fullName evidence="7">Transcriptional regulator</fullName>
    </submittedName>
</protein>
<dbReference type="SUPFAM" id="SSF46785">
    <property type="entry name" value="Winged helix' DNA-binding domain"/>
    <property type="match status" value="1"/>
</dbReference>
<dbReference type="InterPro" id="IPR036390">
    <property type="entry name" value="WH_DNA-bd_sf"/>
</dbReference>
<dbReference type="InterPro" id="IPR018490">
    <property type="entry name" value="cNMP-bd_dom_sf"/>
</dbReference>
<dbReference type="Pfam" id="PF00027">
    <property type="entry name" value="cNMP_binding"/>
    <property type="match status" value="1"/>
</dbReference>
<evidence type="ECO:0000313" key="8">
    <source>
        <dbReference type="Proteomes" id="UP000037688"/>
    </source>
</evidence>
<sequence length="230" mass="26375">MREIMDFGLLRQLAREHGLNQVLDEPALAELRLLEASKGEVICAKGERPERLYFLVQGKLKIYTTLPNGKSLLLRFSMPPALVGDLELVNGKEAKNTVESVNKSLLLSVSYRYLQNTYAENPKFLHFMLSHVTHKLYTFSNLSSLNLLYPVESRFASYLLSTLEQGEQVTEEIQTSKLTELADMLGTSYRHLNRVIHDLCDREIIRKEQRNIVICNLEQLREIAGGNMYE</sequence>
<dbReference type="InterPro" id="IPR014710">
    <property type="entry name" value="RmlC-like_jellyroll"/>
</dbReference>
<dbReference type="PANTHER" id="PTHR24567">
    <property type="entry name" value="CRP FAMILY TRANSCRIPTIONAL REGULATORY PROTEIN"/>
    <property type="match status" value="1"/>
</dbReference>
<evidence type="ECO:0000256" key="3">
    <source>
        <dbReference type="ARBA" id="ARBA00023159"/>
    </source>
</evidence>
<gene>
    <name evidence="7" type="ORF">AMS66_20750</name>
</gene>
<feature type="domain" description="Cyclic nucleotide-binding" evidence="5">
    <location>
        <begin position="10"/>
        <end position="135"/>
    </location>
</feature>
<keyword evidence="4" id="KW-0804">Transcription</keyword>
<dbReference type="CDD" id="cd00038">
    <property type="entry name" value="CAP_ED"/>
    <property type="match status" value="1"/>
</dbReference>
<evidence type="ECO:0000256" key="4">
    <source>
        <dbReference type="ARBA" id="ARBA00023163"/>
    </source>
</evidence>
<dbReference type="InterPro" id="IPR012318">
    <property type="entry name" value="HTH_CRP"/>
</dbReference>
<name>A0A0N0C3J1_9BACL</name>
<dbReference type="Proteomes" id="UP000037688">
    <property type="component" value="Unassembled WGS sequence"/>
</dbReference>
<dbReference type="SUPFAM" id="SSF51206">
    <property type="entry name" value="cAMP-binding domain-like"/>
    <property type="match status" value="1"/>
</dbReference>
<dbReference type="Gene3D" id="2.60.120.10">
    <property type="entry name" value="Jelly Rolls"/>
    <property type="match status" value="1"/>
</dbReference>
<dbReference type="GO" id="GO:0005829">
    <property type="term" value="C:cytosol"/>
    <property type="evidence" value="ECO:0007669"/>
    <property type="project" value="TreeGrafter"/>
</dbReference>
<dbReference type="EMBL" id="LITU01000070">
    <property type="protein sequence ID" value="KOY14417.1"/>
    <property type="molecule type" value="Genomic_DNA"/>
</dbReference>
<evidence type="ECO:0000256" key="2">
    <source>
        <dbReference type="ARBA" id="ARBA00023125"/>
    </source>
</evidence>
<keyword evidence="3" id="KW-0010">Activator</keyword>
<dbReference type="PANTHER" id="PTHR24567:SF26">
    <property type="entry name" value="REGULATORY PROTEIN YEIL"/>
    <property type="match status" value="1"/>
</dbReference>
<dbReference type="GO" id="GO:0003677">
    <property type="term" value="F:DNA binding"/>
    <property type="evidence" value="ECO:0007669"/>
    <property type="project" value="UniProtKB-KW"/>
</dbReference>
<dbReference type="PATRIC" id="fig|1705561.3.peg.4326"/>
<dbReference type="PROSITE" id="PS51063">
    <property type="entry name" value="HTH_CRP_2"/>
    <property type="match status" value="1"/>
</dbReference>
<dbReference type="OrthoDB" id="581021at2"/>
<dbReference type="RefSeq" id="WP_053782600.1">
    <property type="nucleotide sequence ID" value="NZ_LITU01000070.1"/>
</dbReference>
<evidence type="ECO:0000259" key="6">
    <source>
        <dbReference type="PROSITE" id="PS51063"/>
    </source>
</evidence>
<keyword evidence="8" id="KW-1185">Reference proteome</keyword>
<proteinExistence type="predicted"/>
<keyword evidence="2" id="KW-0238">DNA-binding</keyword>
<comment type="caution">
    <text evidence="7">The sequence shown here is derived from an EMBL/GenBank/DDBJ whole genome shotgun (WGS) entry which is preliminary data.</text>
</comment>
<organism evidence="7 8">
    <name type="scientific">Paenibacillus xylanivorans</name>
    <dbReference type="NCBI Taxonomy" id="1705561"/>
    <lineage>
        <taxon>Bacteria</taxon>
        <taxon>Bacillati</taxon>
        <taxon>Bacillota</taxon>
        <taxon>Bacilli</taxon>
        <taxon>Bacillales</taxon>
        <taxon>Paenibacillaceae</taxon>
        <taxon>Paenibacillus</taxon>
    </lineage>
</organism>
<dbReference type="GO" id="GO:0003700">
    <property type="term" value="F:DNA-binding transcription factor activity"/>
    <property type="evidence" value="ECO:0007669"/>
    <property type="project" value="TreeGrafter"/>
</dbReference>
<reference evidence="7 8" key="1">
    <citation type="submission" date="2015-08" db="EMBL/GenBank/DDBJ databases">
        <title>Draft genome sequence of cellulolytic and xylanolytic Paenibacillus sp. A59, isolated from a decaying forest soil from Patagonia, Argentina.</title>
        <authorList>
            <person name="Ghio S."/>
            <person name="Caceres A.M."/>
            <person name="Talia P."/>
            <person name="Grasso D."/>
            <person name="Campos E."/>
        </authorList>
    </citation>
    <scope>NUCLEOTIDE SEQUENCE [LARGE SCALE GENOMIC DNA]</scope>
    <source>
        <strain evidence="7 8">A59</strain>
    </source>
</reference>
<dbReference type="SMART" id="SM00100">
    <property type="entry name" value="cNMP"/>
    <property type="match status" value="1"/>
</dbReference>
<evidence type="ECO:0000256" key="1">
    <source>
        <dbReference type="ARBA" id="ARBA00023015"/>
    </source>
</evidence>
<accession>A0A0N0C3J1</accession>
<dbReference type="PROSITE" id="PS50042">
    <property type="entry name" value="CNMP_BINDING_3"/>
    <property type="match status" value="1"/>
</dbReference>
<dbReference type="AlphaFoldDB" id="A0A0N0C3J1"/>
<dbReference type="InterPro" id="IPR000595">
    <property type="entry name" value="cNMP-bd_dom"/>
</dbReference>
<dbReference type="Pfam" id="PF13545">
    <property type="entry name" value="HTH_Crp_2"/>
    <property type="match status" value="1"/>
</dbReference>
<evidence type="ECO:0000259" key="5">
    <source>
        <dbReference type="PROSITE" id="PS50042"/>
    </source>
</evidence>